<reference evidence="8" key="1">
    <citation type="journal article" date="2019" name="Int. J. Syst. Evol. Microbiol.">
        <title>The Global Catalogue of Microorganisms (GCM) 10K type strain sequencing project: providing services to taxonomists for standard genome sequencing and annotation.</title>
        <authorList>
            <consortium name="The Broad Institute Genomics Platform"/>
            <consortium name="The Broad Institute Genome Sequencing Center for Infectious Disease"/>
            <person name="Wu L."/>
            <person name="Ma J."/>
        </authorList>
    </citation>
    <scope>NUCLEOTIDE SEQUENCE [LARGE SCALE GENOMIC DNA]</scope>
    <source>
        <strain evidence="8">CCM 8725</strain>
    </source>
</reference>
<protein>
    <submittedName>
        <fullName evidence="7">Response regulator</fullName>
    </submittedName>
</protein>
<gene>
    <name evidence="7" type="ORF">ACFSX3_32350</name>
</gene>
<dbReference type="InterPro" id="IPR011006">
    <property type="entry name" value="CheY-like_superfamily"/>
</dbReference>
<dbReference type="PRINTS" id="PR00032">
    <property type="entry name" value="HTHARAC"/>
</dbReference>
<evidence type="ECO:0000259" key="5">
    <source>
        <dbReference type="PROSITE" id="PS01124"/>
    </source>
</evidence>
<evidence type="ECO:0000259" key="6">
    <source>
        <dbReference type="PROSITE" id="PS50110"/>
    </source>
</evidence>
<dbReference type="EMBL" id="JBHUKY010000110">
    <property type="protein sequence ID" value="MFD2414538.1"/>
    <property type="molecule type" value="Genomic_DNA"/>
</dbReference>
<evidence type="ECO:0000313" key="7">
    <source>
        <dbReference type="EMBL" id="MFD2414538.1"/>
    </source>
</evidence>
<proteinExistence type="predicted"/>
<keyword evidence="3" id="KW-0804">Transcription</keyword>
<dbReference type="SMART" id="SM00342">
    <property type="entry name" value="HTH_ARAC"/>
    <property type="match status" value="1"/>
</dbReference>
<dbReference type="InterPro" id="IPR020449">
    <property type="entry name" value="Tscrpt_reg_AraC-type_HTH"/>
</dbReference>
<sequence>MIRLLIVDNERWIVRNLLDLFGHWDKLELEVYGAYSAAEALEQLGKMKFDIVLSDIRMPGMDGLELQQEIRRYWPWCKIIFLSGYNEFDYIQQVMRGGGVDYLLKTEGEEAILRAVEQAAAQLYAAVEAEELIERAHRQLQLVRPLLLGDYLLELLQGDSPGVSQLAHKFQELECPLDAARGVLLTIGRVDDWRDELSVADRELMLYAIRNIAEEYWLPSVRCLSLRYEKNKLLWLLQPMADAPEDRERALRFIHGTLETIAMSCKRLLKLRLSFSAGAAFRPWEEAPRQFSTLKALLGRGLGMGKELVLIEQRKEAGEEAQQAELHNHEISSQLGKLGAMAAYLDNGQQEHFFLEFGKLAALASPGRGTDNRLKLEIYYSLMCLLLSYMNRWELHEVIGESMDLDKLTRYEAHPSWESAEDYLSALAMQLFEQKQDDQVYREHDLITRVRLYVEHHLAGDLSLTRIGDVVGYNPYYLTRLYKRLTGQSLPDYVASSRLAEAQKLLEGGSLIVQDISKAVGFMTEQSFYRFFKKETGITPQEYRERHTLSKSDNQK</sequence>
<keyword evidence="1" id="KW-0805">Transcription regulation</keyword>
<dbReference type="RefSeq" id="WP_209991878.1">
    <property type="nucleotide sequence ID" value="NZ_JBHSVQ010000001.1"/>
</dbReference>
<dbReference type="Gene3D" id="3.40.50.2300">
    <property type="match status" value="1"/>
</dbReference>
<evidence type="ECO:0000313" key="8">
    <source>
        <dbReference type="Proteomes" id="UP001597448"/>
    </source>
</evidence>
<dbReference type="CDD" id="cd17536">
    <property type="entry name" value="REC_YesN-like"/>
    <property type="match status" value="1"/>
</dbReference>
<dbReference type="InterPro" id="IPR001789">
    <property type="entry name" value="Sig_transdc_resp-reg_receiver"/>
</dbReference>
<dbReference type="PROSITE" id="PS01124">
    <property type="entry name" value="HTH_ARAC_FAMILY_2"/>
    <property type="match status" value="1"/>
</dbReference>
<dbReference type="InterPro" id="IPR018060">
    <property type="entry name" value="HTH_AraC"/>
</dbReference>
<evidence type="ECO:0000256" key="4">
    <source>
        <dbReference type="PROSITE-ProRule" id="PRU00169"/>
    </source>
</evidence>
<dbReference type="Pfam" id="PF12833">
    <property type="entry name" value="HTH_18"/>
    <property type="match status" value="1"/>
</dbReference>
<dbReference type="InterPro" id="IPR009057">
    <property type="entry name" value="Homeodomain-like_sf"/>
</dbReference>
<dbReference type="SUPFAM" id="SSF46689">
    <property type="entry name" value="Homeodomain-like"/>
    <property type="match status" value="2"/>
</dbReference>
<keyword evidence="4" id="KW-0597">Phosphoprotein</keyword>
<evidence type="ECO:0000256" key="2">
    <source>
        <dbReference type="ARBA" id="ARBA00023125"/>
    </source>
</evidence>
<keyword evidence="2" id="KW-0238">DNA-binding</keyword>
<dbReference type="SUPFAM" id="SSF52172">
    <property type="entry name" value="CheY-like"/>
    <property type="match status" value="1"/>
</dbReference>
<dbReference type="PANTHER" id="PTHR43280:SF2">
    <property type="entry name" value="HTH-TYPE TRANSCRIPTIONAL REGULATOR EXSA"/>
    <property type="match status" value="1"/>
</dbReference>
<dbReference type="PROSITE" id="PS50110">
    <property type="entry name" value="RESPONSE_REGULATORY"/>
    <property type="match status" value="1"/>
</dbReference>
<feature type="modified residue" description="4-aspartylphosphate" evidence="4">
    <location>
        <position position="55"/>
    </location>
</feature>
<dbReference type="Pfam" id="PF00072">
    <property type="entry name" value="Response_reg"/>
    <property type="match status" value="1"/>
</dbReference>
<dbReference type="PANTHER" id="PTHR43280">
    <property type="entry name" value="ARAC-FAMILY TRANSCRIPTIONAL REGULATOR"/>
    <property type="match status" value="1"/>
</dbReference>
<evidence type="ECO:0000256" key="3">
    <source>
        <dbReference type="ARBA" id="ARBA00023163"/>
    </source>
</evidence>
<evidence type="ECO:0000256" key="1">
    <source>
        <dbReference type="ARBA" id="ARBA00023015"/>
    </source>
</evidence>
<name>A0ABW5FHS0_9BACL</name>
<accession>A0ABW5FHS0</accession>
<comment type="caution">
    <text evidence="7">The sequence shown here is derived from an EMBL/GenBank/DDBJ whole genome shotgun (WGS) entry which is preliminary data.</text>
</comment>
<feature type="domain" description="Response regulatory" evidence="6">
    <location>
        <begin position="3"/>
        <end position="120"/>
    </location>
</feature>
<dbReference type="Proteomes" id="UP001597448">
    <property type="component" value="Unassembled WGS sequence"/>
</dbReference>
<feature type="domain" description="HTH araC/xylS-type" evidence="5">
    <location>
        <begin position="448"/>
        <end position="546"/>
    </location>
</feature>
<dbReference type="SMART" id="SM00448">
    <property type="entry name" value="REC"/>
    <property type="match status" value="1"/>
</dbReference>
<organism evidence="7 8">
    <name type="scientific">Paenibacillus rhizoplanae</name>
    <dbReference type="NCBI Taxonomy" id="1917181"/>
    <lineage>
        <taxon>Bacteria</taxon>
        <taxon>Bacillati</taxon>
        <taxon>Bacillota</taxon>
        <taxon>Bacilli</taxon>
        <taxon>Bacillales</taxon>
        <taxon>Paenibacillaceae</taxon>
        <taxon>Paenibacillus</taxon>
    </lineage>
</organism>
<keyword evidence="8" id="KW-1185">Reference proteome</keyword>
<dbReference type="Gene3D" id="1.10.10.60">
    <property type="entry name" value="Homeodomain-like"/>
    <property type="match status" value="2"/>
</dbReference>